<keyword evidence="1" id="KW-0812">Transmembrane</keyword>
<dbReference type="Pfam" id="PF13290">
    <property type="entry name" value="CHB_HEX_C_1"/>
    <property type="match status" value="2"/>
</dbReference>
<keyword evidence="1" id="KW-1133">Transmembrane helix</keyword>
<protein>
    <submittedName>
        <fullName evidence="4">Cell surface protein</fullName>
    </submittedName>
</protein>
<keyword evidence="5" id="KW-1185">Reference proteome</keyword>
<dbReference type="InterPro" id="IPR026870">
    <property type="entry name" value="Zinc_ribbon_dom"/>
</dbReference>
<evidence type="ECO:0000313" key="5">
    <source>
        <dbReference type="Proteomes" id="UP000224563"/>
    </source>
</evidence>
<reference evidence="4 5" key="1">
    <citation type="submission" date="2017-10" db="EMBL/GenBank/DDBJ databases">
        <title>Resolving the taxonomy of Roseburia spp., Eubacterium rectale and Agathobacter spp. through phylogenomic analysis.</title>
        <authorList>
            <person name="Sheridan P.O."/>
            <person name="Walker A.W."/>
            <person name="Duncan S.H."/>
            <person name="Scott K.P."/>
            <person name="Toole P.W.O."/>
            <person name="Luis P."/>
            <person name="Flint H.J."/>
        </authorList>
    </citation>
    <scope>NUCLEOTIDE SEQUENCE [LARGE SCALE GENOMIC DNA]</scope>
    <source>
        <strain evidence="4 5">JK623</strain>
    </source>
</reference>
<dbReference type="AlphaFoldDB" id="A0A2G3E5K3"/>
<dbReference type="SUPFAM" id="SSF48452">
    <property type="entry name" value="TPR-like"/>
    <property type="match status" value="1"/>
</dbReference>
<feature type="transmembrane region" description="Helical" evidence="1">
    <location>
        <begin position="73"/>
        <end position="96"/>
    </location>
</feature>
<dbReference type="Pfam" id="PF13240">
    <property type="entry name" value="Zn_Ribbon_1"/>
    <property type="match status" value="1"/>
</dbReference>
<evidence type="ECO:0000259" key="2">
    <source>
        <dbReference type="Pfam" id="PF13240"/>
    </source>
</evidence>
<dbReference type="EMBL" id="PDYG01000006">
    <property type="protein sequence ID" value="PHU38562.1"/>
    <property type="molecule type" value="Genomic_DNA"/>
</dbReference>
<reference evidence="4 5" key="2">
    <citation type="submission" date="2017-10" db="EMBL/GenBank/DDBJ databases">
        <authorList>
            <person name="Banno H."/>
            <person name="Chua N.-H."/>
        </authorList>
    </citation>
    <scope>NUCLEOTIDE SEQUENCE [LARGE SCALE GENOMIC DNA]</scope>
    <source>
        <strain evidence="4 5">JK623</strain>
    </source>
</reference>
<keyword evidence="1" id="KW-0472">Membrane</keyword>
<dbReference type="InterPro" id="IPR059177">
    <property type="entry name" value="GH29D-like_dom"/>
</dbReference>
<organism evidence="4 5">
    <name type="scientific">Agathobacter ruminis</name>
    <dbReference type="NCBI Taxonomy" id="1712665"/>
    <lineage>
        <taxon>Bacteria</taxon>
        <taxon>Bacillati</taxon>
        <taxon>Bacillota</taxon>
        <taxon>Clostridia</taxon>
        <taxon>Lachnospirales</taxon>
        <taxon>Lachnospiraceae</taxon>
        <taxon>Agathobacter</taxon>
    </lineage>
</organism>
<evidence type="ECO:0000313" key="4">
    <source>
        <dbReference type="EMBL" id="PHU38562.1"/>
    </source>
</evidence>
<dbReference type="Gene3D" id="1.25.40.10">
    <property type="entry name" value="Tetratricopeptide repeat domain"/>
    <property type="match status" value="1"/>
</dbReference>
<evidence type="ECO:0000256" key="1">
    <source>
        <dbReference type="SAM" id="Phobius"/>
    </source>
</evidence>
<proteinExistence type="predicted"/>
<feature type="domain" description="Zinc-ribbon" evidence="2">
    <location>
        <begin position="2"/>
        <end position="23"/>
    </location>
</feature>
<accession>A0A2G3E5K3</accession>
<name>A0A2G3E5K3_9FIRM</name>
<dbReference type="RefSeq" id="WP_099385470.1">
    <property type="nucleotide sequence ID" value="NZ_JANSWH010000099.1"/>
</dbReference>
<gene>
    <name evidence="4" type="ORF">CSX02_02235</name>
</gene>
<comment type="caution">
    <text evidence="4">The sequence shown here is derived from an EMBL/GenBank/DDBJ whole genome shotgun (WGS) entry which is preliminary data.</text>
</comment>
<dbReference type="InterPro" id="IPR011990">
    <property type="entry name" value="TPR-like_helical_dom_sf"/>
</dbReference>
<dbReference type="Proteomes" id="UP000224563">
    <property type="component" value="Unassembled WGS sequence"/>
</dbReference>
<evidence type="ECO:0000259" key="3">
    <source>
        <dbReference type="Pfam" id="PF13290"/>
    </source>
</evidence>
<feature type="domain" description="GH29D-like beta-sandwich" evidence="3">
    <location>
        <begin position="310"/>
        <end position="369"/>
    </location>
</feature>
<feature type="domain" description="GH29D-like beta-sandwich" evidence="3">
    <location>
        <begin position="221"/>
        <end position="286"/>
    </location>
</feature>
<sequence length="386" mass="43324">MKCSHCGATIEEGKVYCSKCGKEIQMVPDYNAFEEDLLTQIFAEENAQKLSEQNQSDKKRDLRKQEQMKKKKLYLIAGISIAVILILICIVLIVAANRNKNANSYDYQYKKGVLAVADKDYKSAIEYLERATVLDEDDLDSRLLLLECYQAIGDENAIIVLCHEIINIDSSCKQAYEALIDIYDKNGDVDSIVKLSESAKDDNIMALFDAYIVTSPLFSVEAGTYDTVQELQLTSSKDNDIFYTLDGSDPKSGGYKYSGSILLENMGSYTIKAVCKNAKGLYSEVVEKNYILELKAPDKPVVTLLYADADGNITEQSRIEITVPENCSAYYSWDESTPDPSSADKYYNPISIPEGNNILTVIIVDEKTKLESDIYRGNFVYQQQNE</sequence>